<keyword evidence="1" id="KW-1133">Transmembrane helix</keyword>
<feature type="transmembrane region" description="Helical" evidence="1">
    <location>
        <begin position="25"/>
        <end position="45"/>
    </location>
</feature>
<accession>A0ABT3I9X3</accession>
<dbReference type="Pfam" id="PF11168">
    <property type="entry name" value="DUF2955"/>
    <property type="match status" value="1"/>
</dbReference>
<gene>
    <name evidence="2" type="ORF">OHT75_10240</name>
</gene>
<feature type="transmembrane region" description="Helical" evidence="1">
    <location>
        <begin position="249"/>
        <end position="267"/>
    </location>
</feature>
<evidence type="ECO:0000256" key="1">
    <source>
        <dbReference type="SAM" id="Phobius"/>
    </source>
</evidence>
<name>A0ABT3I9X3_9GAMM</name>
<evidence type="ECO:0000313" key="2">
    <source>
        <dbReference type="EMBL" id="MCW3172859.1"/>
    </source>
</evidence>
<feature type="transmembrane region" description="Helical" evidence="1">
    <location>
        <begin position="303"/>
        <end position="323"/>
    </location>
</feature>
<evidence type="ECO:0000313" key="3">
    <source>
        <dbReference type="Proteomes" id="UP001163714"/>
    </source>
</evidence>
<keyword evidence="1" id="KW-0812">Transmembrane</keyword>
<keyword evidence="3" id="KW-1185">Reference proteome</keyword>
<feature type="transmembrane region" description="Helical" evidence="1">
    <location>
        <begin position="274"/>
        <end position="291"/>
    </location>
</feature>
<feature type="transmembrane region" description="Helical" evidence="1">
    <location>
        <begin position="104"/>
        <end position="123"/>
    </location>
</feature>
<feature type="transmembrane region" description="Helical" evidence="1">
    <location>
        <begin position="225"/>
        <end position="243"/>
    </location>
</feature>
<feature type="transmembrane region" description="Helical" evidence="1">
    <location>
        <begin position="129"/>
        <end position="152"/>
    </location>
</feature>
<dbReference type="RefSeq" id="WP_264726375.1">
    <property type="nucleotide sequence ID" value="NZ_JAPDMX010000024.1"/>
</dbReference>
<feature type="transmembrane region" description="Helical" evidence="1">
    <location>
        <begin position="197"/>
        <end position="213"/>
    </location>
</feature>
<protein>
    <submittedName>
        <fullName evidence="2">DUF2955 domain-containing protein</fullName>
    </submittedName>
</protein>
<keyword evidence="1" id="KW-0472">Membrane</keyword>
<feature type="transmembrane region" description="Helical" evidence="1">
    <location>
        <begin position="173"/>
        <end position="191"/>
    </location>
</feature>
<comment type="caution">
    <text evidence="2">The sequence shown here is derived from an EMBL/GenBank/DDBJ whole genome shotgun (WGS) entry which is preliminary data.</text>
</comment>
<feature type="transmembrane region" description="Helical" evidence="1">
    <location>
        <begin position="57"/>
        <end position="75"/>
    </location>
</feature>
<dbReference type="Proteomes" id="UP001163714">
    <property type="component" value="Unassembled WGS sequence"/>
</dbReference>
<proteinExistence type="predicted"/>
<reference evidence="2" key="1">
    <citation type="submission" date="2022-10" db="EMBL/GenBank/DDBJ databases">
        <title>Shewanella flava sp. nov, isolated from the estuary of the Fenhe River into the Yellow River.</title>
        <authorList>
            <person name="Li Y."/>
        </authorList>
    </citation>
    <scope>NUCLEOTIDE SEQUENCE</scope>
    <source>
        <strain evidence="2">FYR11-62</strain>
    </source>
</reference>
<dbReference type="InterPro" id="IPR022604">
    <property type="entry name" value="DUF2955"/>
</dbReference>
<organism evidence="2 3">
    <name type="scientific">Shewanella subflava</name>
    <dbReference type="NCBI Taxonomy" id="2986476"/>
    <lineage>
        <taxon>Bacteria</taxon>
        <taxon>Pseudomonadati</taxon>
        <taxon>Pseudomonadota</taxon>
        <taxon>Gammaproteobacteria</taxon>
        <taxon>Alteromonadales</taxon>
        <taxon>Shewanellaceae</taxon>
        <taxon>Shewanella</taxon>
    </lineage>
</organism>
<sequence length="340" mass="38198">MFRSAANPIIRLVVFPVLLLFHLQYSGALMPVLAPIFTVIFLTLMPSKPPLNLLLKLMLVLFFVSFVLVFVGGVLQDTPTGYGLFCWSLFFWSFYRSHNDPKDIFATLTIMVVIIMTVMNFQMGTQVDFLPWLMFKDFFIAMVITYISFLLFPGDEKDILMDETSKEGAETNIGLIVFKASAMCLVMVVLIGVGSSQTMLITLTISSMIMIPIANDHRTYSYNKIITTVIGICFTLPVMFLFMFGVSTWMLIGVTIFCGIQLACYAIRRQCRFSIYQLMFTNFVVLTYQVIKHQGTASLSAEFLRLLSIAIAILVGALILNLTKHQAVALVKKTPTPPAE</sequence>
<dbReference type="EMBL" id="JAPDMX010000024">
    <property type="protein sequence ID" value="MCW3172859.1"/>
    <property type="molecule type" value="Genomic_DNA"/>
</dbReference>